<evidence type="ECO:0000313" key="8">
    <source>
        <dbReference type="EMBL" id="KAJ8347020.1"/>
    </source>
</evidence>
<keyword evidence="2 4" id="KW-0863">Zinc-finger</keyword>
<keyword evidence="1" id="KW-0479">Metal-binding</keyword>
<dbReference type="SUPFAM" id="SSF57850">
    <property type="entry name" value="RING/U-box"/>
    <property type="match status" value="1"/>
</dbReference>
<evidence type="ECO:0000256" key="6">
    <source>
        <dbReference type="SAM" id="Phobius"/>
    </source>
</evidence>
<evidence type="ECO:0000256" key="1">
    <source>
        <dbReference type="ARBA" id="ARBA00022723"/>
    </source>
</evidence>
<accession>A0A9Q1IP92</accession>
<dbReference type="AlphaFoldDB" id="A0A9Q1IP92"/>
<feature type="compositionally biased region" description="Acidic residues" evidence="5">
    <location>
        <begin position="262"/>
        <end position="271"/>
    </location>
</feature>
<dbReference type="PANTHER" id="PTHR46717:SF1">
    <property type="entry name" value="E3 UBIQUITIN-PROTEIN LIGASE RNF180"/>
    <property type="match status" value="1"/>
</dbReference>
<dbReference type="OrthoDB" id="6105938at2759"/>
<keyword evidence="6" id="KW-0472">Membrane</keyword>
<dbReference type="Proteomes" id="UP001152622">
    <property type="component" value="Chromosome 11"/>
</dbReference>
<dbReference type="InterPro" id="IPR013083">
    <property type="entry name" value="Znf_RING/FYVE/PHD"/>
</dbReference>
<dbReference type="PROSITE" id="PS50089">
    <property type="entry name" value="ZF_RING_2"/>
    <property type="match status" value="1"/>
</dbReference>
<dbReference type="GO" id="GO:0008270">
    <property type="term" value="F:zinc ion binding"/>
    <property type="evidence" value="ECO:0007669"/>
    <property type="project" value="UniProtKB-KW"/>
</dbReference>
<evidence type="ECO:0000256" key="4">
    <source>
        <dbReference type="PROSITE-ProRule" id="PRU00175"/>
    </source>
</evidence>
<feature type="domain" description="RING-type" evidence="7">
    <location>
        <begin position="344"/>
        <end position="386"/>
    </location>
</feature>
<keyword evidence="3" id="KW-0862">Zinc</keyword>
<dbReference type="Pfam" id="PF19332">
    <property type="entry name" value="RNF180_C"/>
    <property type="match status" value="1"/>
</dbReference>
<evidence type="ECO:0000256" key="5">
    <source>
        <dbReference type="SAM" id="MobiDB-lite"/>
    </source>
</evidence>
<dbReference type="Pfam" id="PF13639">
    <property type="entry name" value="zf-RING_2"/>
    <property type="match status" value="1"/>
</dbReference>
<dbReference type="EMBL" id="JAINUF010000011">
    <property type="protein sequence ID" value="KAJ8347020.1"/>
    <property type="molecule type" value="Genomic_DNA"/>
</dbReference>
<dbReference type="InterPro" id="IPR017907">
    <property type="entry name" value="Znf_RING_CS"/>
</dbReference>
<comment type="caution">
    <text evidence="8">The sequence shown here is derived from an EMBL/GenBank/DDBJ whole genome shotgun (WGS) entry which is preliminary data.</text>
</comment>
<dbReference type="GO" id="GO:0000209">
    <property type="term" value="P:protein polyubiquitination"/>
    <property type="evidence" value="ECO:0007669"/>
    <property type="project" value="InterPro"/>
</dbReference>
<sequence>MEMSGKVSVLRCRKCRKCVVDTSCLLRINAVDEVATECRIWHVDFDNLPTWILASIHQARWTSGRLSCQHCGARLGGFNFVGQTKCPCGLDLTVHLCKSRLDQDCNWPASPGGPESEGRVVHPPVGAAAREAREATPPPTAIGCEFGPMTTALEMWPCEANTSLSNIETEIESSRGPLKMVHRKGLASDYGSGGGASISLSRRFSDSQQTLPLSEVAQAVSALPQPRPSAAGPPEQEERPETTPIQEVYTLRRRRPSQTSTDEGEELEEGAEQAASLRSLLLYRPVATLVLPRLSKRERNHLKSQRRKQRRRERWIESRLHEHTQSLLGNVTSSEEEDREGLTCAVCLDVFFSPHMCQPCGHVFCEPCLRTLARNRPASTPCPLCRTLITHVLLQKELSHTTKTFFPKLYLKRKQYFQTAGCARWPLPNTRKFFHFFGVLRQQPTPLARRLFPHGGYGLDALDMADSRGWRVDMDMLIIYICSINWVIGLFVCFFLCYLYFTSF</sequence>
<dbReference type="InterPro" id="IPR033263">
    <property type="entry name" value="RNF180"/>
</dbReference>
<dbReference type="GO" id="GO:0042428">
    <property type="term" value="P:serotonin metabolic process"/>
    <property type="evidence" value="ECO:0007669"/>
    <property type="project" value="TreeGrafter"/>
</dbReference>
<dbReference type="GO" id="GO:0005789">
    <property type="term" value="C:endoplasmic reticulum membrane"/>
    <property type="evidence" value="ECO:0007669"/>
    <property type="project" value="TreeGrafter"/>
</dbReference>
<keyword evidence="6" id="KW-1133">Transmembrane helix</keyword>
<proteinExistence type="predicted"/>
<feature type="transmembrane region" description="Helical" evidence="6">
    <location>
        <begin position="477"/>
        <end position="501"/>
    </location>
</feature>
<evidence type="ECO:0000256" key="2">
    <source>
        <dbReference type="ARBA" id="ARBA00022771"/>
    </source>
</evidence>
<feature type="region of interest" description="Disordered" evidence="5">
    <location>
        <begin position="220"/>
        <end position="271"/>
    </location>
</feature>
<evidence type="ECO:0000313" key="9">
    <source>
        <dbReference type="Proteomes" id="UP001152622"/>
    </source>
</evidence>
<reference evidence="8" key="1">
    <citation type="journal article" date="2023" name="Science">
        <title>Genome structures resolve the early diversification of teleost fishes.</title>
        <authorList>
            <person name="Parey E."/>
            <person name="Louis A."/>
            <person name="Montfort J."/>
            <person name="Bouchez O."/>
            <person name="Roques C."/>
            <person name="Iampietro C."/>
            <person name="Lluch J."/>
            <person name="Castinel A."/>
            <person name="Donnadieu C."/>
            <person name="Desvignes T."/>
            <person name="Floi Bucao C."/>
            <person name="Jouanno E."/>
            <person name="Wen M."/>
            <person name="Mejri S."/>
            <person name="Dirks R."/>
            <person name="Jansen H."/>
            <person name="Henkel C."/>
            <person name="Chen W.J."/>
            <person name="Zahm M."/>
            <person name="Cabau C."/>
            <person name="Klopp C."/>
            <person name="Thompson A.W."/>
            <person name="Robinson-Rechavi M."/>
            <person name="Braasch I."/>
            <person name="Lecointre G."/>
            <person name="Bobe J."/>
            <person name="Postlethwait J.H."/>
            <person name="Berthelot C."/>
            <person name="Roest Crollius H."/>
            <person name="Guiguen Y."/>
        </authorList>
    </citation>
    <scope>NUCLEOTIDE SEQUENCE</scope>
    <source>
        <strain evidence="8">WJC10195</strain>
    </source>
</reference>
<keyword evidence="9" id="KW-1185">Reference proteome</keyword>
<evidence type="ECO:0000259" key="7">
    <source>
        <dbReference type="PROSITE" id="PS50089"/>
    </source>
</evidence>
<evidence type="ECO:0000256" key="3">
    <source>
        <dbReference type="ARBA" id="ARBA00022833"/>
    </source>
</evidence>
<dbReference type="GO" id="GO:0031624">
    <property type="term" value="F:ubiquitin conjugating enzyme binding"/>
    <property type="evidence" value="ECO:0007669"/>
    <property type="project" value="TreeGrafter"/>
</dbReference>
<protein>
    <recommendedName>
        <fullName evidence="7">RING-type domain-containing protein</fullName>
    </recommendedName>
</protein>
<dbReference type="PROSITE" id="PS00518">
    <property type="entry name" value="ZF_RING_1"/>
    <property type="match status" value="1"/>
</dbReference>
<dbReference type="GO" id="GO:0032436">
    <property type="term" value="P:positive regulation of proteasomal ubiquitin-dependent protein catabolic process"/>
    <property type="evidence" value="ECO:0007669"/>
    <property type="project" value="TreeGrafter"/>
</dbReference>
<dbReference type="SMART" id="SM00184">
    <property type="entry name" value="RING"/>
    <property type="match status" value="1"/>
</dbReference>
<dbReference type="PANTHER" id="PTHR46717">
    <property type="entry name" value="E3 UBIQUITIN-PROTEIN LIGASE RNF180"/>
    <property type="match status" value="1"/>
</dbReference>
<organism evidence="8 9">
    <name type="scientific">Synaphobranchus kaupii</name>
    <name type="common">Kaup's arrowtooth eel</name>
    <dbReference type="NCBI Taxonomy" id="118154"/>
    <lineage>
        <taxon>Eukaryota</taxon>
        <taxon>Metazoa</taxon>
        <taxon>Chordata</taxon>
        <taxon>Craniata</taxon>
        <taxon>Vertebrata</taxon>
        <taxon>Euteleostomi</taxon>
        <taxon>Actinopterygii</taxon>
        <taxon>Neopterygii</taxon>
        <taxon>Teleostei</taxon>
        <taxon>Anguilliformes</taxon>
        <taxon>Synaphobranchidae</taxon>
        <taxon>Synaphobranchus</taxon>
    </lineage>
</organism>
<gene>
    <name evidence="8" type="ORF">SKAU_G00284210</name>
</gene>
<dbReference type="InterPro" id="IPR045790">
    <property type="entry name" value="RNF180_C"/>
</dbReference>
<name>A0A9Q1IP92_SYNKA</name>
<dbReference type="GO" id="GO:0042415">
    <property type="term" value="P:norepinephrine metabolic process"/>
    <property type="evidence" value="ECO:0007669"/>
    <property type="project" value="TreeGrafter"/>
</dbReference>
<keyword evidence="6" id="KW-0812">Transmembrane</keyword>
<dbReference type="GO" id="GO:0061630">
    <property type="term" value="F:ubiquitin protein ligase activity"/>
    <property type="evidence" value="ECO:0007669"/>
    <property type="project" value="InterPro"/>
</dbReference>
<dbReference type="CDD" id="cd16554">
    <property type="entry name" value="RING-HC_RNF180"/>
    <property type="match status" value="1"/>
</dbReference>
<dbReference type="Gene3D" id="3.30.40.10">
    <property type="entry name" value="Zinc/RING finger domain, C3HC4 (zinc finger)"/>
    <property type="match status" value="1"/>
</dbReference>
<dbReference type="InterPro" id="IPR001841">
    <property type="entry name" value="Znf_RING"/>
</dbReference>